<evidence type="ECO:0000256" key="4">
    <source>
        <dbReference type="ARBA" id="ARBA00023163"/>
    </source>
</evidence>
<dbReference type="Proteomes" id="UP000198844">
    <property type="component" value="Unassembled WGS sequence"/>
</dbReference>
<evidence type="ECO:0000256" key="1">
    <source>
        <dbReference type="ARBA" id="ARBA00009437"/>
    </source>
</evidence>
<dbReference type="FunFam" id="1.10.10.10:FF:000001">
    <property type="entry name" value="LysR family transcriptional regulator"/>
    <property type="match status" value="1"/>
</dbReference>
<comment type="similarity">
    <text evidence="1">Belongs to the LysR transcriptional regulatory family.</text>
</comment>
<dbReference type="OrthoDB" id="9803735at2"/>
<dbReference type="PANTHER" id="PTHR30419">
    <property type="entry name" value="HTH-TYPE TRANSCRIPTIONAL REGULATOR YBHD"/>
    <property type="match status" value="1"/>
</dbReference>
<dbReference type="InterPro" id="IPR005119">
    <property type="entry name" value="LysR_subst-bd"/>
</dbReference>
<evidence type="ECO:0000256" key="2">
    <source>
        <dbReference type="ARBA" id="ARBA00023015"/>
    </source>
</evidence>
<dbReference type="CDD" id="cd08427">
    <property type="entry name" value="PBP2_LTTR_like_2"/>
    <property type="match status" value="1"/>
</dbReference>
<accession>A0A1I7BUT9</accession>
<dbReference type="EMBL" id="FPBH01000005">
    <property type="protein sequence ID" value="SFT90937.1"/>
    <property type="molecule type" value="Genomic_DNA"/>
</dbReference>
<dbReference type="RefSeq" id="WP_093634207.1">
    <property type="nucleotide sequence ID" value="NZ_FPBH01000005.1"/>
</dbReference>
<dbReference type="GO" id="GO:0005829">
    <property type="term" value="C:cytosol"/>
    <property type="evidence" value="ECO:0007669"/>
    <property type="project" value="TreeGrafter"/>
</dbReference>
<dbReference type="PROSITE" id="PS50931">
    <property type="entry name" value="HTH_LYSR"/>
    <property type="match status" value="1"/>
</dbReference>
<dbReference type="Pfam" id="PF00126">
    <property type="entry name" value="HTH_1"/>
    <property type="match status" value="1"/>
</dbReference>
<dbReference type="InterPro" id="IPR036388">
    <property type="entry name" value="WH-like_DNA-bd_sf"/>
</dbReference>
<gene>
    <name evidence="6" type="ORF">SAMN05192563_1005147</name>
</gene>
<keyword evidence="3" id="KW-0238">DNA-binding</keyword>
<dbReference type="InterPro" id="IPR036390">
    <property type="entry name" value="WH_DNA-bd_sf"/>
</dbReference>
<dbReference type="GO" id="GO:0003677">
    <property type="term" value="F:DNA binding"/>
    <property type="evidence" value="ECO:0007669"/>
    <property type="project" value="UniProtKB-KW"/>
</dbReference>
<keyword evidence="2" id="KW-0805">Transcription regulation</keyword>
<reference evidence="6 7" key="1">
    <citation type="submission" date="2016-10" db="EMBL/GenBank/DDBJ databases">
        <authorList>
            <person name="de Groot N.N."/>
        </authorList>
    </citation>
    <scope>NUCLEOTIDE SEQUENCE [LARGE SCALE GENOMIC DNA]</scope>
    <source>
        <strain evidence="6 7">LMG 27731</strain>
    </source>
</reference>
<dbReference type="Pfam" id="PF03466">
    <property type="entry name" value="LysR_substrate"/>
    <property type="match status" value="1"/>
</dbReference>
<dbReference type="SUPFAM" id="SSF53850">
    <property type="entry name" value="Periplasmic binding protein-like II"/>
    <property type="match status" value="1"/>
</dbReference>
<sequence length="305" mass="32875">MMRELKTFLAVVRFGTFGNAGSHIGLTQSAVSAQIKRLEEDLGFPLFDRTGRSATLNEAGIRTAAVAEDLLRQYATLSAQAGDSSATGFLRIGAIASAQASLLVSAIQRFRVSSPGWHVRVVPGVSLNLLAQVDSGDVDAALIIKPPFALPAELKWHLLCAEPFVLLVPKKLAKTPWRELLASEPFIRYDRNSFGGRLVERFLRRIRVRVHDVVELDELQGIVGLVEQGVGIALIPNAASLHIPRGLDKLSLGEHTFSREIGLVERGGQTQRTAIAEFNRCVVEAAPGGRASPTTMTQRPGSAGA</sequence>
<protein>
    <submittedName>
        <fullName evidence="6">Transcriptional regulator, LysR family</fullName>
    </submittedName>
</protein>
<dbReference type="Gene3D" id="3.40.190.290">
    <property type="match status" value="1"/>
</dbReference>
<dbReference type="InterPro" id="IPR050950">
    <property type="entry name" value="HTH-type_LysR_regulators"/>
</dbReference>
<proteinExistence type="inferred from homology"/>
<evidence type="ECO:0000313" key="6">
    <source>
        <dbReference type="EMBL" id="SFT90937.1"/>
    </source>
</evidence>
<evidence type="ECO:0000256" key="3">
    <source>
        <dbReference type="ARBA" id="ARBA00023125"/>
    </source>
</evidence>
<organism evidence="6 7">
    <name type="scientific">Paraburkholderia aspalathi</name>
    <dbReference type="NCBI Taxonomy" id="1324617"/>
    <lineage>
        <taxon>Bacteria</taxon>
        <taxon>Pseudomonadati</taxon>
        <taxon>Pseudomonadota</taxon>
        <taxon>Betaproteobacteria</taxon>
        <taxon>Burkholderiales</taxon>
        <taxon>Burkholderiaceae</taxon>
        <taxon>Paraburkholderia</taxon>
    </lineage>
</organism>
<dbReference type="Gene3D" id="1.10.10.10">
    <property type="entry name" value="Winged helix-like DNA-binding domain superfamily/Winged helix DNA-binding domain"/>
    <property type="match status" value="1"/>
</dbReference>
<feature type="domain" description="HTH lysR-type" evidence="5">
    <location>
        <begin position="1"/>
        <end position="57"/>
    </location>
</feature>
<dbReference type="PRINTS" id="PR00039">
    <property type="entry name" value="HTHLYSR"/>
</dbReference>
<keyword evidence="4" id="KW-0804">Transcription</keyword>
<name>A0A1I7BUT9_9BURK</name>
<dbReference type="GO" id="GO:0003700">
    <property type="term" value="F:DNA-binding transcription factor activity"/>
    <property type="evidence" value="ECO:0007669"/>
    <property type="project" value="InterPro"/>
</dbReference>
<dbReference type="InterPro" id="IPR000847">
    <property type="entry name" value="LysR_HTH_N"/>
</dbReference>
<evidence type="ECO:0000313" key="7">
    <source>
        <dbReference type="Proteomes" id="UP000198844"/>
    </source>
</evidence>
<dbReference type="AlphaFoldDB" id="A0A1I7BUT9"/>
<evidence type="ECO:0000259" key="5">
    <source>
        <dbReference type="PROSITE" id="PS50931"/>
    </source>
</evidence>
<dbReference type="SUPFAM" id="SSF46785">
    <property type="entry name" value="Winged helix' DNA-binding domain"/>
    <property type="match status" value="1"/>
</dbReference>